<evidence type="ECO:0000256" key="3">
    <source>
        <dbReference type="ARBA" id="ARBA00022475"/>
    </source>
</evidence>
<evidence type="ECO:0000256" key="2">
    <source>
        <dbReference type="ARBA" id="ARBA00022448"/>
    </source>
</evidence>
<evidence type="ECO:0000256" key="4">
    <source>
        <dbReference type="ARBA" id="ARBA00022519"/>
    </source>
</evidence>
<evidence type="ECO:0000256" key="1">
    <source>
        <dbReference type="ARBA" id="ARBA00004429"/>
    </source>
</evidence>
<dbReference type="PANTHER" id="PTHR35011:SF4">
    <property type="entry name" value="SLL1102 PROTEIN"/>
    <property type="match status" value="1"/>
</dbReference>
<dbReference type="eggNOG" id="COG4665">
    <property type="taxonomic scope" value="Bacteria"/>
</dbReference>
<feature type="transmembrane region" description="Helical" evidence="9">
    <location>
        <begin position="62"/>
        <end position="80"/>
    </location>
</feature>
<feature type="transmembrane region" description="Helical" evidence="9">
    <location>
        <begin position="100"/>
        <end position="123"/>
    </location>
</feature>
<keyword evidence="2 9" id="KW-0813">Transport</keyword>
<evidence type="ECO:0000256" key="8">
    <source>
        <dbReference type="ARBA" id="ARBA00038436"/>
    </source>
</evidence>
<organism evidence="11 12">
    <name type="scientific">Achromobacter piechaudii ATCC 43553</name>
    <dbReference type="NCBI Taxonomy" id="742159"/>
    <lineage>
        <taxon>Bacteria</taxon>
        <taxon>Pseudomonadati</taxon>
        <taxon>Pseudomonadota</taxon>
        <taxon>Betaproteobacteria</taxon>
        <taxon>Burkholderiales</taxon>
        <taxon>Alcaligenaceae</taxon>
        <taxon>Achromobacter</taxon>
    </lineage>
</organism>
<dbReference type="GO" id="GO:0022857">
    <property type="term" value="F:transmembrane transporter activity"/>
    <property type="evidence" value="ECO:0007669"/>
    <property type="project" value="UniProtKB-UniRule"/>
</dbReference>
<keyword evidence="5 9" id="KW-0812">Transmembrane</keyword>
<dbReference type="PANTHER" id="PTHR35011">
    <property type="entry name" value="2,3-DIKETO-L-GULONATE TRAP TRANSPORTER SMALL PERMEASE PROTEIN YIAM"/>
    <property type="match status" value="1"/>
</dbReference>
<gene>
    <name evidence="11" type="primary">dctQ</name>
    <name evidence="11" type="ORF">HMPREF0004_2814</name>
</gene>
<dbReference type="HOGENOM" id="CLU_086356_2_2_4"/>
<comment type="similarity">
    <text evidence="8 9">Belongs to the TRAP transporter small permease family.</text>
</comment>
<reference evidence="12" key="1">
    <citation type="submission" date="2010-03" db="EMBL/GenBank/DDBJ databases">
        <title>Complete sequence of Mobiluncus curtisii ATCC 43063.</title>
        <authorList>
            <person name="Muzny D."/>
            <person name="Qin X."/>
            <person name="Deng J."/>
            <person name="Jiang H."/>
            <person name="Liu Y."/>
            <person name="Qu J."/>
            <person name="Song X.-Z."/>
            <person name="Zhang L."/>
            <person name="Thornton R."/>
            <person name="Coyle M."/>
            <person name="Francisco L."/>
            <person name="Jackson L."/>
            <person name="Javaid M."/>
            <person name="Korchina V."/>
            <person name="Kovar C."/>
            <person name="Mata R."/>
            <person name="Mathew T."/>
            <person name="Ngo R."/>
            <person name="Nguyen L."/>
            <person name="Nguyen N."/>
            <person name="Okwuonu G."/>
            <person name="Ongeri F."/>
            <person name="Pham C."/>
            <person name="Simmons D."/>
            <person name="Wilczek-Boney K."/>
            <person name="Hale W."/>
            <person name="Jakkamsetti A."/>
            <person name="Pham P."/>
            <person name="Ruth R."/>
            <person name="San Lucas F."/>
            <person name="Warren J."/>
            <person name="Zhang J."/>
            <person name="Zhao Z."/>
            <person name="Zhou C."/>
            <person name="Zhu D."/>
            <person name="Lee S."/>
            <person name="Bess C."/>
            <person name="Blankenburg K."/>
            <person name="Forbes L."/>
            <person name="Fu Q."/>
            <person name="Gubbala S."/>
            <person name="Hirani K."/>
            <person name="Jayaseelan J.C."/>
            <person name="Lara F."/>
            <person name="Munidasa M."/>
            <person name="Palculict T."/>
            <person name="Patil S."/>
            <person name="Pu L.-L."/>
            <person name="Saada N."/>
            <person name="Tang L."/>
            <person name="Weissenberger G."/>
            <person name="Zhu Y."/>
            <person name="Hemphill L."/>
            <person name="Shang Y."/>
            <person name="Youmans B."/>
            <person name="Ayvaz T."/>
            <person name="Ross M."/>
            <person name="Santibanez J."/>
            <person name="Aqrawi P."/>
            <person name="Gross S."/>
            <person name="Joshi V."/>
            <person name="Fowler G."/>
            <person name="Nazareth L."/>
            <person name="Reid J."/>
            <person name="Worley K."/>
            <person name="Petrosino J."/>
            <person name="Highlander S."/>
            <person name="Gibbs R."/>
            <person name="Gibbs R."/>
        </authorList>
    </citation>
    <scope>NUCLEOTIDE SEQUENCE [LARGE SCALE GENOMIC DNA]</scope>
    <source>
        <strain evidence="12">ATCC 43553</strain>
    </source>
</reference>
<comment type="subcellular location">
    <subcellularLocation>
        <location evidence="1 9">Cell inner membrane</location>
        <topology evidence="1 9">Multi-pass membrane protein</topology>
    </subcellularLocation>
</comment>
<keyword evidence="7 9" id="KW-0472">Membrane</keyword>
<dbReference type="PATRIC" id="fig|742159.3.peg.3749"/>
<keyword evidence="6 9" id="KW-1133">Transmembrane helix</keyword>
<dbReference type="Pfam" id="PF04290">
    <property type="entry name" value="DctQ"/>
    <property type="match status" value="1"/>
</dbReference>
<evidence type="ECO:0000256" key="7">
    <source>
        <dbReference type="ARBA" id="ARBA00023136"/>
    </source>
</evidence>
<evidence type="ECO:0000313" key="11">
    <source>
        <dbReference type="EMBL" id="EFF75753.1"/>
    </source>
</evidence>
<proteinExistence type="inferred from homology"/>
<comment type="function">
    <text evidence="9">Part of the tripartite ATP-independent periplasmic (TRAP) transport system.</text>
</comment>
<protein>
    <recommendedName>
        <fullName evidence="9">TRAP transporter small permease protein</fullName>
    </recommendedName>
</protein>
<evidence type="ECO:0000256" key="9">
    <source>
        <dbReference type="RuleBase" id="RU369079"/>
    </source>
</evidence>
<dbReference type="InterPro" id="IPR055348">
    <property type="entry name" value="DctQ"/>
</dbReference>
<sequence>MIKKFWGKQMQALLALSRGIDAINLRMGRAVSWVTLLVVLVSAGNALVRKFFHISSNAWLEMQWYMFGAMFLLTAGYTLLKNDHVRVDIIASRLSRRAQVWIEIFGLLFFLMPACLLIMYLSWPVFMDSYLSNEHSSNSGGLIRWPVKLLIPVGFALLVLAGLSHLIKCAGFLLGRCRDPREREGAKSAEEELAEEIAREAQAREAVAVREPDNKGR</sequence>
<evidence type="ECO:0000256" key="6">
    <source>
        <dbReference type="ARBA" id="ARBA00022989"/>
    </source>
</evidence>
<dbReference type="AlphaFoldDB" id="D4XBG7"/>
<evidence type="ECO:0000259" key="10">
    <source>
        <dbReference type="Pfam" id="PF04290"/>
    </source>
</evidence>
<comment type="subunit">
    <text evidence="9">The complex comprises the extracytoplasmic solute receptor protein and the two transmembrane proteins.</text>
</comment>
<dbReference type="EMBL" id="ADMS01000062">
    <property type="protein sequence ID" value="EFF75753.1"/>
    <property type="molecule type" value="Genomic_DNA"/>
</dbReference>
<keyword evidence="3" id="KW-1003">Cell membrane</keyword>
<keyword evidence="4 9" id="KW-0997">Cell inner membrane</keyword>
<dbReference type="Proteomes" id="UP000004510">
    <property type="component" value="Unassembled WGS sequence"/>
</dbReference>
<name>D4XBG7_9BURK</name>
<dbReference type="InterPro" id="IPR007387">
    <property type="entry name" value="TRAP_DctQ"/>
</dbReference>
<dbReference type="GO" id="GO:0005886">
    <property type="term" value="C:plasma membrane"/>
    <property type="evidence" value="ECO:0007669"/>
    <property type="project" value="UniProtKB-SubCell"/>
</dbReference>
<feature type="transmembrane region" description="Helical" evidence="9">
    <location>
        <begin position="149"/>
        <end position="174"/>
    </location>
</feature>
<comment type="caution">
    <text evidence="9">Lacks conserved residue(s) required for the propagation of feature annotation.</text>
</comment>
<feature type="domain" description="Tripartite ATP-independent periplasmic transporters DctQ component" evidence="10">
    <location>
        <begin position="39"/>
        <end position="168"/>
    </location>
</feature>
<evidence type="ECO:0000256" key="5">
    <source>
        <dbReference type="ARBA" id="ARBA00022692"/>
    </source>
</evidence>
<accession>D4XBG7</accession>
<evidence type="ECO:0000313" key="12">
    <source>
        <dbReference type="Proteomes" id="UP000004510"/>
    </source>
</evidence>
<comment type="caution">
    <text evidence="11">The sequence shown here is derived from an EMBL/GenBank/DDBJ whole genome shotgun (WGS) entry which is preliminary data.</text>
</comment>